<feature type="non-terminal residue" evidence="4">
    <location>
        <position position="173"/>
    </location>
</feature>
<keyword evidence="4" id="KW-0540">Nuclease</keyword>
<evidence type="ECO:0000259" key="3">
    <source>
        <dbReference type="Pfam" id="PF03389"/>
    </source>
</evidence>
<dbReference type="InterPro" id="IPR005053">
    <property type="entry name" value="MobA_MobL"/>
</dbReference>
<dbReference type="GO" id="GO:0004527">
    <property type="term" value="F:exonuclease activity"/>
    <property type="evidence" value="ECO:0007669"/>
    <property type="project" value="UniProtKB-KW"/>
</dbReference>
<reference evidence="4 5" key="1">
    <citation type="submission" date="2020-08" db="EMBL/GenBank/DDBJ databases">
        <title>Genomic Encyclopedia of Type Strains, Phase III (KMG-III): the genomes of soil and plant-associated and newly described type strains.</title>
        <authorList>
            <person name="Whitman W."/>
        </authorList>
    </citation>
    <scope>NUCLEOTIDE SEQUENCE [LARGE SCALE GENOMIC DNA]</scope>
    <source>
        <strain evidence="4 5">CECT 4113</strain>
    </source>
</reference>
<gene>
    <name evidence="4" type="ORF">FHS26_000001</name>
</gene>
<dbReference type="Gene3D" id="3.30.930.30">
    <property type="match status" value="1"/>
</dbReference>
<organism evidence="4 5">
    <name type="scientific">Rhizobium pisi</name>
    <dbReference type="NCBI Taxonomy" id="574561"/>
    <lineage>
        <taxon>Bacteria</taxon>
        <taxon>Pseudomonadati</taxon>
        <taxon>Pseudomonadota</taxon>
        <taxon>Alphaproteobacteria</taxon>
        <taxon>Hyphomicrobiales</taxon>
        <taxon>Rhizobiaceae</taxon>
        <taxon>Rhizobium/Agrobacterium group</taxon>
        <taxon>Rhizobium</taxon>
    </lineage>
</organism>
<keyword evidence="2" id="KW-0184">Conjugation</keyword>
<dbReference type="Pfam" id="PF03389">
    <property type="entry name" value="MobA_MobL"/>
    <property type="match status" value="1"/>
</dbReference>
<dbReference type="AlphaFoldDB" id="A0A7W5FXP9"/>
<keyword evidence="4" id="KW-0378">Hydrolase</keyword>
<keyword evidence="4" id="KW-0269">Exonuclease</keyword>
<dbReference type="EMBL" id="JACHXH010000001">
    <property type="protein sequence ID" value="MBB3132306.1"/>
    <property type="molecule type" value="Genomic_DNA"/>
</dbReference>
<proteinExistence type="inferred from homology"/>
<dbReference type="RefSeq" id="WP_183736643.1">
    <property type="nucleotide sequence ID" value="NZ_JACHXH010000001.1"/>
</dbReference>
<evidence type="ECO:0000313" key="5">
    <source>
        <dbReference type="Proteomes" id="UP000518315"/>
    </source>
</evidence>
<sequence length="173" mass="19306">MAIMFVRAQVLSRGAGRNIVSAAAYRHRARMMDEQAGTSFSYRGGAYELVHEELALPDQMPAWLRTAIDGRSVAGASEVLWNALDAFEKRADAQLARELIIALPEELTRAENIALVREFVRDNLTSKGMVVDWVYHDKEGNPHAHVLMTLRPLTEEGFGRKRVTIMGEDGTPL</sequence>
<evidence type="ECO:0000313" key="4">
    <source>
        <dbReference type="EMBL" id="MBB3132306.1"/>
    </source>
</evidence>
<keyword evidence="5" id="KW-1185">Reference proteome</keyword>
<accession>A0A7W5FXP9</accession>
<feature type="domain" description="MobA/MobL protein" evidence="3">
    <location>
        <begin position="18"/>
        <end position="171"/>
    </location>
</feature>
<comment type="similarity">
    <text evidence="1">Belongs to the MobA/MobL family.</text>
</comment>
<evidence type="ECO:0000256" key="1">
    <source>
        <dbReference type="ARBA" id="ARBA00010873"/>
    </source>
</evidence>
<comment type="caution">
    <text evidence="4">The sequence shown here is derived from an EMBL/GenBank/DDBJ whole genome shotgun (WGS) entry which is preliminary data.</text>
</comment>
<dbReference type="Proteomes" id="UP000518315">
    <property type="component" value="Unassembled WGS sequence"/>
</dbReference>
<evidence type="ECO:0000256" key="2">
    <source>
        <dbReference type="ARBA" id="ARBA00022971"/>
    </source>
</evidence>
<name>A0A7W5FXP9_9HYPH</name>
<protein>
    <submittedName>
        <fullName evidence="4">ATP-dependent exoDNAse (Exonuclease V) alpha subunit</fullName>
    </submittedName>
</protein>